<proteinExistence type="predicted"/>
<reference evidence="1" key="1">
    <citation type="journal article" date="2021" name="Proc. Natl. Acad. Sci. U.S.A.">
        <title>A Catalog of Tens of Thousands of Viruses from Human Metagenomes Reveals Hidden Associations with Chronic Diseases.</title>
        <authorList>
            <person name="Tisza M.J."/>
            <person name="Buck C.B."/>
        </authorList>
    </citation>
    <scope>NUCLEOTIDE SEQUENCE</scope>
    <source>
        <strain evidence="1">Ct6tD39</strain>
    </source>
</reference>
<organism evidence="1">
    <name type="scientific">Siphoviridae sp. ct6tD39</name>
    <dbReference type="NCBI Taxonomy" id="2826301"/>
    <lineage>
        <taxon>Viruses</taxon>
        <taxon>Duplodnaviria</taxon>
        <taxon>Heunggongvirae</taxon>
        <taxon>Uroviricota</taxon>
        <taxon>Caudoviricetes</taxon>
    </lineage>
</organism>
<name>A0A8S5NAH6_9CAUD</name>
<dbReference type="EMBL" id="BK015119">
    <property type="protein sequence ID" value="DAD91702.1"/>
    <property type="molecule type" value="Genomic_DNA"/>
</dbReference>
<sequence length="53" mass="6031">MSEVATHASKEQRQMASFKKCIGKYVYTLANNFDGTFRVIGKALITDKYKRKG</sequence>
<protein>
    <submittedName>
        <fullName evidence="1">Uncharacterized protein</fullName>
    </submittedName>
</protein>
<evidence type="ECO:0000313" key="1">
    <source>
        <dbReference type="EMBL" id="DAD91702.1"/>
    </source>
</evidence>
<accession>A0A8S5NAH6</accession>